<reference evidence="2" key="1">
    <citation type="submission" date="2005-09" db="EMBL/GenBank/DDBJ databases">
        <authorList>
            <person name="Mural R.J."/>
            <person name="Li P.W."/>
            <person name="Adams M.D."/>
            <person name="Amanatides P.G."/>
            <person name="Baden-Tillson H."/>
            <person name="Barnstead M."/>
            <person name="Chin S.H."/>
            <person name="Dew I."/>
            <person name="Evans C.A."/>
            <person name="Ferriera S."/>
            <person name="Flanigan M."/>
            <person name="Fosler C."/>
            <person name="Glodek A."/>
            <person name="Gu Z."/>
            <person name="Holt R.A."/>
            <person name="Jennings D."/>
            <person name="Kraft C.L."/>
            <person name="Lu F."/>
            <person name="Nguyen T."/>
            <person name="Nusskern D.R."/>
            <person name="Pfannkoch C.M."/>
            <person name="Sitter C."/>
            <person name="Sutton G.G."/>
            <person name="Venter J.C."/>
            <person name="Wang Z."/>
            <person name="Woodage T."/>
            <person name="Zheng X.H."/>
            <person name="Zhong F."/>
        </authorList>
    </citation>
    <scope>NUCLEOTIDE SEQUENCE [LARGE SCALE GENOMIC DNA]</scope>
    <source>
        <strain>BN</strain>
        <strain evidence="2">Sprague-Dawley</strain>
    </source>
</reference>
<dbReference type="AlphaFoldDB" id="A6J5D0"/>
<evidence type="ECO:0000313" key="2">
    <source>
        <dbReference type="Proteomes" id="UP000234681"/>
    </source>
</evidence>
<accession>A6J5D0</accession>
<name>A6J5D0_RAT</name>
<protein>
    <submittedName>
        <fullName evidence="1">RCG57895</fullName>
    </submittedName>
</protein>
<organism evidence="1 2">
    <name type="scientific">Rattus norvegicus</name>
    <name type="common">Rat</name>
    <dbReference type="NCBI Taxonomy" id="10116"/>
    <lineage>
        <taxon>Eukaryota</taxon>
        <taxon>Metazoa</taxon>
        <taxon>Chordata</taxon>
        <taxon>Craniata</taxon>
        <taxon>Vertebrata</taxon>
        <taxon>Euteleostomi</taxon>
        <taxon>Mammalia</taxon>
        <taxon>Eutheria</taxon>
        <taxon>Euarchontoglires</taxon>
        <taxon>Glires</taxon>
        <taxon>Rodentia</taxon>
        <taxon>Myomorpha</taxon>
        <taxon>Muroidea</taxon>
        <taxon>Muridae</taxon>
        <taxon>Murinae</taxon>
        <taxon>Rattus</taxon>
    </lineage>
</organism>
<evidence type="ECO:0000313" key="1">
    <source>
        <dbReference type="EMBL" id="EDL95803.1"/>
    </source>
</evidence>
<dbReference type="EMBL" id="CH473975">
    <property type="protein sequence ID" value="EDL95803.1"/>
    <property type="molecule type" value="Genomic_DNA"/>
</dbReference>
<gene>
    <name evidence="1" type="ORF">rCG_57895</name>
</gene>
<proteinExistence type="predicted"/>
<sequence>MESLMVLERFTLTNAFVCFPTGLFLMHSENF</sequence>
<dbReference type="Proteomes" id="UP000234681">
    <property type="component" value="Chromosome 8"/>
</dbReference>